<gene>
    <name evidence="2" type="ORF">R1flu_009120</name>
</gene>
<organism evidence="2 3">
    <name type="scientific">Riccia fluitans</name>
    <dbReference type="NCBI Taxonomy" id="41844"/>
    <lineage>
        <taxon>Eukaryota</taxon>
        <taxon>Viridiplantae</taxon>
        <taxon>Streptophyta</taxon>
        <taxon>Embryophyta</taxon>
        <taxon>Marchantiophyta</taxon>
        <taxon>Marchantiopsida</taxon>
        <taxon>Marchantiidae</taxon>
        <taxon>Marchantiales</taxon>
        <taxon>Ricciaceae</taxon>
        <taxon>Riccia</taxon>
    </lineage>
</organism>
<dbReference type="Proteomes" id="UP001605036">
    <property type="component" value="Unassembled WGS sequence"/>
</dbReference>
<dbReference type="AlphaFoldDB" id="A0ABD1Z159"/>
<accession>A0ABD1Z159</accession>
<proteinExistence type="predicted"/>
<dbReference type="EMBL" id="JBHFFA010000002">
    <property type="protein sequence ID" value="KAL2641533.1"/>
    <property type="molecule type" value="Genomic_DNA"/>
</dbReference>
<comment type="caution">
    <text evidence="2">The sequence shown here is derived from an EMBL/GenBank/DDBJ whole genome shotgun (WGS) entry which is preliminary data.</text>
</comment>
<feature type="region of interest" description="Disordered" evidence="1">
    <location>
        <begin position="128"/>
        <end position="147"/>
    </location>
</feature>
<evidence type="ECO:0000256" key="1">
    <source>
        <dbReference type="SAM" id="MobiDB-lite"/>
    </source>
</evidence>
<evidence type="ECO:0000313" key="3">
    <source>
        <dbReference type="Proteomes" id="UP001605036"/>
    </source>
</evidence>
<sequence length="159" mass="17779">MSRAGCSKEFVSDEEVLSTVEPLSKGTPFRCAAPLQSNEPTKKLPSVKWKFRHASPYICTRLSDEDVLSSMACATPLKSNEPTKKSPSVKWKSRHASPYICTRLSDEDVLSSMAPISKGWYRSRLFVEPTEQKRKQKKPSGRSSLQTADIRAGKIFVNV</sequence>
<name>A0ABD1Z159_9MARC</name>
<reference evidence="2 3" key="1">
    <citation type="submission" date="2024-09" db="EMBL/GenBank/DDBJ databases">
        <title>Chromosome-scale assembly of Riccia fluitans.</title>
        <authorList>
            <person name="Paukszto L."/>
            <person name="Sawicki J."/>
            <person name="Karawczyk K."/>
            <person name="Piernik-Szablinska J."/>
            <person name="Szczecinska M."/>
            <person name="Mazdziarz M."/>
        </authorList>
    </citation>
    <scope>NUCLEOTIDE SEQUENCE [LARGE SCALE GENOMIC DNA]</scope>
    <source>
        <strain evidence="2">Rf_01</strain>
        <tissue evidence="2">Aerial parts of the thallus</tissue>
    </source>
</reference>
<evidence type="ECO:0000313" key="2">
    <source>
        <dbReference type="EMBL" id="KAL2641533.1"/>
    </source>
</evidence>
<keyword evidence="3" id="KW-1185">Reference proteome</keyword>
<protein>
    <submittedName>
        <fullName evidence="2">Uncharacterized protein</fullName>
    </submittedName>
</protein>